<dbReference type="GO" id="GO:0016192">
    <property type="term" value="P:vesicle-mediated transport"/>
    <property type="evidence" value="ECO:0007669"/>
    <property type="project" value="InterPro"/>
</dbReference>
<dbReference type="SUPFAM" id="SSF56815">
    <property type="entry name" value="Sec1/munc18-like (SM) proteins"/>
    <property type="match status" value="1"/>
</dbReference>
<accession>A0A7R9IPJ3</accession>
<sequence>MVTLREKQIGALKQMLNLNQPQSKLLASEPIWKILVYDRCGQDIISPLISIKELREMGVTLHVQLHSDRDPIPDVPAVYFCLPTEENLGRIGQDLQNNLYDIYHLNFISPISRQRLEDLASAALQSNCVSQIHKVYDQYLNFISLEDDMFVLKHQNSDNISYYAINRGEIKDTEMESIMDTIVDCLFSVFATLGTVPVIRSPRGNAAEMVAEKLDKKLRENLRDTRNSVFLMDATQTGHFSFQRPLLIILDRNVDMATPLHHTWTYQALAHDVLDLTLNRVVVGESAGRSAAGGTKAKTRACDLDSRDKFWVSHKGSPFPIVAEAIQEELEHYKNSEEEVKKLKASMGIDNESDAAFSMVSDNTAKLTSAVNSLPQLLEKKRLIDMHTTIATGILNVIKTRRLDTLFEFEEKIMSKAALDRSIMDLLTDSEAGNPEDKMRLFIIYYLCSHSMAEVSARLTAYAKMAATPNQYVGGGTKTVSMFSKLVSQGSSFVMEGVKNLVVKRHNLPVTRIVDELMEMKTSQETEDYRYFDPKQLRTSEGSQPPRTRTPFQEAIVFIVGGGNYIEYQNLADYTKSKAGGPTNKRVIYGSSTLNNAKQFLKQRAGEGIGGRTRLGSRQLSAVDKSVCYCGGTNSQASVKVALFRPSIRALKSPNHCCLRGDILLSKHLPYIESVLTIFRLGLK</sequence>
<gene>
    <name evidence="2" type="ORF">TTEB3V08_LOCUS10141</name>
</gene>
<comment type="similarity">
    <text evidence="1">Belongs to the STXBP/unc-18/SEC1 family.</text>
</comment>
<organism evidence="2">
    <name type="scientific">Timema tahoe</name>
    <dbReference type="NCBI Taxonomy" id="61484"/>
    <lineage>
        <taxon>Eukaryota</taxon>
        <taxon>Metazoa</taxon>
        <taxon>Ecdysozoa</taxon>
        <taxon>Arthropoda</taxon>
        <taxon>Hexapoda</taxon>
        <taxon>Insecta</taxon>
        <taxon>Pterygota</taxon>
        <taxon>Neoptera</taxon>
        <taxon>Polyneoptera</taxon>
        <taxon>Phasmatodea</taxon>
        <taxon>Timematodea</taxon>
        <taxon>Timematoidea</taxon>
        <taxon>Timematidae</taxon>
        <taxon>Timema</taxon>
    </lineage>
</organism>
<dbReference type="Gene3D" id="3.90.830.10">
    <property type="entry name" value="Syntaxin Binding Protein 1, Chain A, domain 2"/>
    <property type="match status" value="1"/>
</dbReference>
<dbReference type="Pfam" id="PF00995">
    <property type="entry name" value="Sec1"/>
    <property type="match status" value="1"/>
</dbReference>
<dbReference type="EMBL" id="OE005809">
    <property type="protein sequence ID" value="CAD7462247.1"/>
    <property type="molecule type" value="Genomic_DNA"/>
</dbReference>
<dbReference type="PANTHER" id="PTHR11679">
    <property type="entry name" value="VESICLE PROTEIN SORTING-ASSOCIATED"/>
    <property type="match status" value="1"/>
</dbReference>
<evidence type="ECO:0000256" key="1">
    <source>
        <dbReference type="ARBA" id="ARBA00009884"/>
    </source>
</evidence>
<dbReference type="FunFam" id="3.40.50.2060:FF:000002">
    <property type="entry name" value="sec1 family domain-containing protein 1"/>
    <property type="match status" value="1"/>
</dbReference>
<protein>
    <submittedName>
        <fullName evidence="2">Uncharacterized protein</fullName>
    </submittedName>
</protein>
<proteinExistence type="inferred from homology"/>
<dbReference type="InterPro" id="IPR043127">
    <property type="entry name" value="Sec-1-like_dom3a"/>
</dbReference>
<name>A0A7R9IPJ3_9NEOP</name>
<dbReference type="InterPro" id="IPR043154">
    <property type="entry name" value="Sec-1-like_dom1"/>
</dbReference>
<dbReference type="AlphaFoldDB" id="A0A7R9IPJ3"/>
<reference evidence="2" key="1">
    <citation type="submission" date="2020-11" db="EMBL/GenBank/DDBJ databases">
        <authorList>
            <person name="Tran Van P."/>
        </authorList>
    </citation>
    <scope>NUCLEOTIDE SEQUENCE</scope>
</reference>
<dbReference type="InterPro" id="IPR027482">
    <property type="entry name" value="Sec1-like_dom2"/>
</dbReference>
<evidence type="ECO:0000313" key="2">
    <source>
        <dbReference type="EMBL" id="CAD7462247.1"/>
    </source>
</evidence>
<dbReference type="Gene3D" id="3.40.50.1910">
    <property type="match status" value="1"/>
</dbReference>
<dbReference type="InterPro" id="IPR036045">
    <property type="entry name" value="Sec1-like_sf"/>
</dbReference>
<dbReference type="PIRSF" id="PIRSF005715">
    <property type="entry name" value="VPS45_Sec1"/>
    <property type="match status" value="1"/>
</dbReference>
<dbReference type="Gene3D" id="1.25.40.60">
    <property type="match status" value="1"/>
</dbReference>
<dbReference type="Gene3D" id="3.40.50.2060">
    <property type="match status" value="1"/>
</dbReference>
<dbReference type="InterPro" id="IPR001619">
    <property type="entry name" value="Sec1-like"/>
</dbReference>